<dbReference type="RefSeq" id="WP_343913575.1">
    <property type="nucleotide sequence ID" value="NZ_BAAAGE010000003.1"/>
</dbReference>
<name>A0ABN1J320_9FLAO</name>
<accession>A0ABN1J320</accession>
<proteinExistence type="predicted"/>
<dbReference type="Proteomes" id="UP001501758">
    <property type="component" value="Unassembled WGS sequence"/>
</dbReference>
<dbReference type="EMBL" id="BAAAGE010000003">
    <property type="protein sequence ID" value="GAA0727304.1"/>
    <property type="molecule type" value="Genomic_DNA"/>
</dbReference>
<sequence length="279" mass="33151">MSIISKIVLNVRASNTNTESLELSKIIDSTEIPTDNLSENDVEQILDLILSLLEESRNKILEEYTYVYEFEYQFYDDKDELILAKSAYSYFDELIEKAVSFEALHNKLWQFIDRSYYKENDARFWRDSETPVGITTASLLALSDKKYIENYINFLRTNDMDHEVDQYGDVNTIIEKYGVCEETLSLAIARACSACGQHGSEQFEELLEDNFLEYIKSNFDLFLQKLEEEYQFKEIWFMDLDYDEFWNPGNMETDWIDMILKILNEDQTEKLRLFFKERL</sequence>
<comment type="caution">
    <text evidence="1">The sequence shown here is derived from an EMBL/GenBank/DDBJ whole genome shotgun (WGS) entry which is preliminary data.</text>
</comment>
<reference evidence="1 2" key="1">
    <citation type="journal article" date="2019" name="Int. J. Syst. Evol. Microbiol.">
        <title>The Global Catalogue of Microorganisms (GCM) 10K type strain sequencing project: providing services to taxonomists for standard genome sequencing and annotation.</title>
        <authorList>
            <consortium name="The Broad Institute Genomics Platform"/>
            <consortium name="The Broad Institute Genome Sequencing Center for Infectious Disease"/>
            <person name="Wu L."/>
            <person name="Ma J."/>
        </authorList>
    </citation>
    <scope>NUCLEOTIDE SEQUENCE [LARGE SCALE GENOMIC DNA]</scope>
    <source>
        <strain evidence="1 2">JCM 15974</strain>
    </source>
</reference>
<evidence type="ECO:0000313" key="2">
    <source>
        <dbReference type="Proteomes" id="UP001501758"/>
    </source>
</evidence>
<organism evidence="1 2">
    <name type="scientific">Aquimarina litoralis</name>
    <dbReference type="NCBI Taxonomy" id="584605"/>
    <lineage>
        <taxon>Bacteria</taxon>
        <taxon>Pseudomonadati</taxon>
        <taxon>Bacteroidota</taxon>
        <taxon>Flavobacteriia</taxon>
        <taxon>Flavobacteriales</taxon>
        <taxon>Flavobacteriaceae</taxon>
        <taxon>Aquimarina</taxon>
    </lineage>
</organism>
<keyword evidence="2" id="KW-1185">Reference proteome</keyword>
<evidence type="ECO:0000313" key="1">
    <source>
        <dbReference type="EMBL" id="GAA0727304.1"/>
    </source>
</evidence>
<gene>
    <name evidence="1" type="ORF">GCM10009430_35210</name>
</gene>
<protein>
    <submittedName>
        <fullName evidence="1">Uncharacterized protein</fullName>
    </submittedName>
</protein>